<dbReference type="GO" id="GO:0006241">
    <property type="term" value="P:CTP biosynthetic process"/>
    <property type="evidence" value="ECO:0007669"/>
    <property type="project" value="InterPro"/>
</dbReference>
<dbReference type="Pfam" id="PF00334">
    <property type="entry name" value="NDK"/>
    <property type="match status" value="1"/>
</dbReference>
<evidence type="ECO:0000313" key="10">
    <source>
        <dbReference type="EMBL" id="OGC32535.1"/>
    </source>
</evidence>
<dbReference type="AlphaFoldDB" id="A0A1F4TII2"/>
<dbReference type="GO" id="GO:0006228">
    <property type="term" value="P:UTP biosynthetic process"/>
    <property type="evidence" value="ECO:0007669"/>
    <property type="project" value="InterPro"/>
</dbReference>
<evidence type="ECO:0000256" key="5">
    <source>
        <dbReference type="ARBA" id="ARBA00022777"/>
    </source>
</evidence>
<evidence type="ECO:0000256" key="2">
    <source>
        <dbReference type="ARBA" id="ARBA00008142"/>
    </source>
</evidence>
<evidence type="ECO:0000256" key="6">
    <source>
        <dbReference type="ARBA" id="ARBA00023080"/>
    </source>
</evidence>
<proteinExistence type="inferred from homology"/>
<keyword evidence="6" id="KW-0546">Nucleotide metabolism</keyword>
<dbReference type="Gene3D" id="3.30.70.141">
    <property type="entry name" value="Nucleoside diphosphate kinase-like domain"/>
    <property type="match status" value="1"/>
</dbReference>
<dbReference type="SUPFAM" id="SSF54919">
    <property type="entry name" value="Nucleoside diphosphate kinase, NDK"/>
    <property type="match status" value="1"/>
</dbReference>
<reference evidence="10 11" key="1">
    <citation type="journal article" date="2016" name="Nat. Commun.">
        <title>Thousands of microbial genomes shed light on interconnected biogeochemical processes in an aquifer system.</title>
        <authorList>
            <person name="Anantharaman K."/>
            <person name="Brown C.T."/>
            <person name="Hug L.A."/>
            <person name="Sharon I."/>
            <person name="Castelle C.J."/>
            <person name="Probst A.J."/>
            <person name="Thomas B.C."/>
            <person name="Singh A."/>
            <person name="Wilkins M.J."/>
            <person name="Karaoz U."/>
            <person name="Brodie E.L."/>
            <person name="Williams K.H."/>
            <person name="Hubbard S.S."/>
            <person name="Banfield J.F."/>
        </authorList>
    </citation>
    <scope>NUCLEOTIDE SEQUENCE [LARGE SCALE GENOMIC DNA]</scope>
</reference>
<feature type="domain" description="Nucleoside diphosphate kinase-like" evidence="9">
    <location>
        <begin position="1"/>
        <end position="149"/>
    </location>
</feature>
<dbReference type="InterPro" id="IPR001564">
    <property type="entry name" value="Nucleoside_diP_kinase"/>
</dbReference>
<dbReference type="Proteomes" id="UP000177309">
    <property type="component" value="Unassembled WGS sequence"/>
</dbReference>
<accession>A0A1F4TII2</accession>
<evidence type="ECO:0000256" key="7">
    <source>
        <dbReference type="PROSITE-ProRule" id="PRU00706"/>
    </source>
</evidence>
<dbReference type="InterPro" id="IPR034907">
    <property type="entry name" value="NDK-like_dom"/>
</dbReference>
<feature type="binding site" evidence="7">
    <location>
        <position position="109"/>
    </location>
    <ligand>
        <name>ATP</name>
        <dbReference type="ChEBI" id="CHEBI:30616"/>
    </ligand>
</feature>
<evidence type="ECO:0000256" key="1">
    <source>
        <dbReference type="ARBA" id="ARBA00001946"/>
    </source>
</evidence>
<evidence type="ECO:0000256" key="3">
    <source>
        <dbReference type="ARBA" id="ARBA00012966"/>
    </source>
</evidence>
<evidence type="ECO:0000256" key="4">
    <source>
        <dbReference type="ARBA" id="ARBA00022679"/>
    </source>
</evidence>
<feature type="binding site" evidence="7">
    <location>
        <position position="123"/>
    </location>
    <ligand>
        <name>ATP</name>
        <dbReference type="ChEBI" id="CHEBI:30616"/>
    </ligand>
</feature>
<dbReference type="GO" id="GO:0006183">
    <property type="term" value="P:GTP biosynthetic process"/>
    <property type="evidence" value="ECO:0007669"/>
    <property type="project" value="InterPro"/>
</dbReference>
<dbReference type="CDD" id="cd04413">
    <property type="entry name" value="NDPk_I"/>
    <property type="match status" value="1"/>
</dbReference>
<comment type="similarity">
    <text evidence="2 7 8">Belongs to the NDK family.</text>
</comment>
<comment type="cofactor">
    <cofactor evidence="1">
        <name>Mg(2+)</name>
        <dbReference type="ChEBI" id="CHEBI:18420"/>
    </cofactor>
</comment>
<keyword evidence="4" id="KW-0808">Transferase</keyword>
<dbReference type="EC" id="2.7.4.6" evidence="3"/>
<organism evidence="10 11">
    <name type="scientific">candidate division WOR-1 bacterium RIFOXYC2_FULL_41_25</name>
    <dbReference type="NCBI Taxonomy" id="1802586"/>
    <lineage>
        <taxon>Bacteria</taxon>
        <taxon>Bacillati</taxon>
        <taxon>Saganbacteria</taxon>
    </lineage>
</organism>
<evidence type="ECO:0000256" key="8">
    <source>
        <dbReference type="RuleBase" id="RU004011"/>
    </source>
</evidence>
<gene>
    <name evidence="10" type="ORF">A2462_02860</name>
</gene>
<evidence type="ECO:0000313" key="11">
    <source>
        <dbReference type="Proteomes" id="UP000177309"/>
    </source>
</evidence>
<dbReference type="InterPro" id="IPR036850">
    <property type="entry name" value="NDK-like_dom_sf"/>
</dbReference>
<sequence>MEQTLVIIKPDGIKKSLTGNILTRLSEARLSIVAAKMMRVSDELARKHYEHLKDKPFFEDVIKYIRGELHGKGYKRVMALVYRGKDAIAKVRALAGTTNPEEADPTSIRGQFGRLTTAGLFENVLHCSATIEEAEKEIKLWFKPEEIVV</sequence>
<dbReference type="FunFam" id="3.30.70.141:FF:000039">
    <property type="entry name" value="Nucleoside diphosphate kinase B"/>
    <property type="match status" value="1"/>
</dbReference>
<dbReference type="GO" id="GO:0004550">
    <property type="term" value="F:nucleoside diphosphate kinase activity"/>
    <property type="evidence" value="ECO:0007669"/>
    <property type="project" value="UniProtKB-EC"/>
</dbReference>
<name>A0A1F4TII2_UNCSA</name>
<evidence type="ECO:0000259" key="9">
    <source>
        <dbReference type="SMART" id="SM00562"/>
    </source>
</evidence>
<feature type="binding site" evidence="7">
    <location>
        <position position="9"/>
    </location>
    <ligand>
        <name>ATP</name>
        <dbReference type="ChEBI" id="CHEBI:30616"/>
    </ligand>
</feature>
<dbReference type="PRINTS" id="PR01243">
    <property type="entry name" value="NUCDPKINASE"/>
</dbReference>
<dbReference type="EMBL" id="MEUI01000049">
    <property type="protein sequence ID" value="OGC32535.1"/>
    <property type="molecule type" value="Genomic_DNA"/>
</dbReference>
<comment type="caution">
    <text evidence="10">The sequence shown here is derived from an EMBL/GenBank/DDBJ whole genome shotgun (WGS) entry which is preliminary data.</text>
</comment>
<dbReference type="SMART" id="SM00562">
    <property type="entry name" value="NDK"/>
    <property type="match status" value="1"/>
</dbReference>
<dbReference type="PROSITE" id="PS51374">
    <property type="entry name" value="NDPK_LIKE"/>
    <property type="match status" value="1"/>
</dbReference>
<keyword evidence="5 10" id="KW-0418">Kinase</keyword>
<feature type="active site" description="Pros-phosphohistidine intermediate" evidence="7">
    <location>
        <position position="126"/>
    </location>
</feature>
<feature type="binding site" evidence="7">
    <location>
        <position position="57"/>
    </location>
    <ligand>
        <name>ATP</name>
        <dbReference type="ChEBI" id="CHEBI:30616"/>
    </ligand>
</feature>
<protein>
    <recommendedName>
        <fullName evidence="3">nucleoside-diphosphate kinase</fullName>
        <ecNumber evidence="3">2.7.4.6</ecNumber>
    </recommendedName>
</protein>
<feature type="binding site" evidence="7">
    <location>
        <position position="98"/>
    </location>
    <ligand>
        <name>ATP</name>
        <dbReference type="ChEBI" id="CHEBI:30616"/>
    </ligand>
</feature>
<dbReference type="PANTHER" id="PTHR11349">
    <property type="entry name" value="NUCLEOSIDE DIPHOSPHATE KINASE"/>
    <property type="match status" value="1"/>
</dbReference>
<feature type="binding site" evidence="7">
    <location>
        <position position="92"/>
    </location>
    <ligand>
        <name>ATP</name>
        <dbReference type="ChEBI" id="CHEBI:30616"/>
    </ligand>
</feature>